<sequence length="233" mass="26135">MVVVVVGVVCSSGGDVYLVHGEVREGGGGGGGGSGAAAVVADRLRGSKKNNKRWHEGSCGRWICGRICGRMLTWMSEVWSEVWWSVVQCQRLVVQCSLYRGSVVQCQRFVVGQGWRQLPTPPQPEPTLEEEKRRESDVTKEREDVTWKESDVTWKERESCRMLPEGERVMLPEGERVRVGYSEGGESVGCYLKERGMLPGRRESESESESCGMLPEGERVMLPEGEREENFYL</sequence>
<name>A0A8J5JKX2_HOMAM</name>
<comment type="caution">
    <text evidence="2">The sequence shown here is derived from an EMBL/GenBank/DDBJ whole genome shotgun (WGS) entry which is preliminary data.</text>
</comment>
<feature type="region of interest" description="Disordered" evidence="1">
    <location>
        <begin position="199"/>
        <end position="233"/>
    </location>
</feature>
<feature type="compositionally biased region" description="Basic and acidic residues" evidence="1">
    <location>
        <begin position="129"/>
        <end position="142"/>
    </location>
</feature>
<evidence type="ECO:0000256" key="1">
    <source>
        <dbReference type="SAM" id="MobiDB-lite"/>
    </source>
</evidence>
<accession>A0A8J5JKX2</accession>
<dbReference type="AlphaFoldDB" id="A0A8J5JKX2"/>
<feature type="compositionally biased region" description="Basic and acidic residues" evidence="1">
    <location>
        <begin position="216"/>
        <end position="233"/>
    </location>
</feature>
<evidence type="ECO:0000313" key="3">
    <source>
        <dbReference type="Proteomes" id="UP000747542"/>
    </source>
</evidence>
<keyword evidence="3" id="KW-1185">Reference proteome</keyword>
<reference evidence="2" key="1">
    <citation type="journal article" date="2021" name="Sci. Adv.">
        <title>The American lobster genome reveals insights on longevity, neural, and immune adaptations.</title>
        <authorList>
            <person name="Polinski J.M."/>
            <person name="Zimin A.V."/>
            <person name="Clark K.F."/>
            <person name="Kohn A.B."/>
            <person name="Sadowski N."/>
            <person name="Timp W."/>
            <person name="Ptitsyn A."/>
            <person name="Khanna P."/>
            <person name="Romanova D.Y."/>
            <person name="Williams P."/>
            <person name="Greenwood S.J."/>
            <person name="Moroz L.L."/>
            <person name="Walt D.R."/>
            <person name="Bodnar A.G."/>
        </authorList>
    </citation>
    <scope>NUCLEOTIDE SEQUENCE</scope>
    <source>
        <strain evidence="2">GMGI-L3</strain>
    </source>
</reference>
<proteinExistence type="predicted"/>
<dbReference type="Proteomes" id="UP000747542">
    <property type="component" value="Unassembled WGS sequence"/>
</dbReference>
<feature type="region of interest" description="Disordered" evidence="1">
    <location>
        <begin position="116"/>
        <end position="142"/>
    </location>
</feature>
<dbReference type="EMBL" id="JAHLQT010035758">
    <property type="protein sequence ID" value="KAG7158088.1"/>
    <property type="molecule type" value="Genomic_DNA"/>
</dbReference>
<gene>
    <name evidence="2" type="ORF">Hamer_G025726</name>
</gene>
<evidence type="ECO:0000313" key="2">
    <source>
        <dbReference type="EMBL" id="KAG7158088.1"/>
    </source>
</evidence>
<protein>
    <submittedName>
        <fullName evidence="2">Uncharacterized protein</fullName>
    </submittedName>
</protein>
<organism evidence="2 3">
    <name type="scientific">Homarus americanus</name>
    <name type="common">American lobster</name>
    <dbReference type="NCBI Taxonomy" id="6706"/>
    <lineage>
        <taxon>Eukaryota</taxon>
        <taxon>Metazoa</taxon>
        <taxon>Ecdysozoa</taxon>
        <taxon>Arthropoda</taxon>
        <taxon>Crustacea</taxon>
        <taxon>Multicrustacea</taxon>
        <taxon>Malacostraca</taxon>
        <taxon>Eumalacostraca</taxon>
        <taxon>Eucarida</taxon>
        <taxon>Decapoda</taxon>
        <taxon>Pleocyemata</taxon>
        <taxon>Astacidea</taxon>
        <taxon>Nephropoidea</taxon>
        <taxon>Nephropidae</taxon>
        <taxon>Homarus</taxon>
    </lineage>
</organism>